<dbReference type="EMBL" id="FQVQ01000012">
    <property type="protein sequence ID" value="SHF56667.1"/>
    <property type="molecule type" value="Genomic_DNA"/>
</dbReference>
<dbReference type="InterPro" id="IPR001296">
    <property type="entry name" value="Glyco_trans_1"/>
</dbReference>
<organism evidence="2 3">
    <name type="scientific">Flavobacterium fontis</name>
    <dbReference type="NCBI Taxonomy" id="1124188"/>
    <lineage>
        <taxon>Bacteria</taxon>
        <taxon>Pseudomonadati</taxon>
        <taxon>Bacteroidota</taxon>
        <taxon>Flavobacteriia</taxon>
        <taxon>Flavobacteriales</taxon>
        <taxon>Flavobacteriaceae</taxon>
        <taxon>Flavobacterium</taxon>
    </lineage>
</organism>
<dbReference type="SUPFAM" id="SSF53756">
    <property type="entry name" value="UDP-Glycosyltransferase/glycogen phosphorylase"/>
    <property type="match status" value="1"/>
</dbReference>
<dbReference type="GO" id="GO:0016757">
    <property type="term" value="F:glycosyltransferase activity"/>
    <property type="evidence" value="ECO:0007669"/>
    <property type="project" value="InterPro"/>
</dbReference>
<keyword evidence="2" id="KW-0808">Transferase</keyword>
<dbReference type="PANTHER" id="PTHR12526">
    <property type="entry name" value="GLYCOSYLTRANSFERASE"/>
    <property type="match status" value="1"/>
</dbReference>
<evidence type="ECO:0000313" key="2">
    <source>
        <dbReference type="EMBL" id="SHF56667.1"/>
    </source>
</evidence>
<protein>
    <submittedName>
        <fullName evidence="2">Glycosyltransferase involved in cell wall bisynthesis</fullName>
    </submittedName>
</protein>
<name>A0A1M5CPY9_9FLAO</name>
<dbReference type="AlphaFoldDB" id="A0A1M5CPY9"/>
<reference evidence="2 3" key="1">
    <citation type="submission" date="2016-11" db="EMBL/GenBank/DDBJ databases">
        <authorList>
            <person name="Jaros S."/>
            <person name="Januszkiewicz K."/>
            <person name="Wedrychowicz H."/>
        </authorList>
    </citation>
    <scope>NUCLEOTIDE SEQUENCE [LARGE SCALE GENOMIC DNA]</scope>
    <source>
        <strain evidence="2 3">DSM 25660</strain>
    </source>
</reference>
<dbReference type="CDD" id="cd03820">
    <property type="entry name" value="GT4_AmsD-like"/>
    <property type="match status" value="1"/>
</dbReference>
<dbReference type="STRING" id="1124188.SAMN05444377_11286"/>
<sequence>MEVKPRLLYITNGIDGSGGLERVLSLKASWLADTQGYEVHILVLNEAYQHPFFPFSSKIIFHSIRVGGNPIAYWRAYSKGLMAQVEAIQPQLILVCDDGFKAFLTPLFLKKRAPLLYERHVSRAVFTGTQKGLLSRLFKRIQAQLITFLAARFDRFVVLTDSNREEWPISNLTVIPNPLPFYPDSVSCQREKVVLAVGKQSYQKGYDMLLHAWAQIAADYPDWRLEVYGKLDASQGLEGLADALQIGSSVHFYPPQKAIAAQYEKASLYVMSSRYEGFGMVLIEAMAHGLPCVTFDCPYGPGDLVQHETTGLVIPPGDVTALAQGMARLMGDVSLRETWGTNARTYVTKYAMDTVGQQWIALFESVVGAKNLDNKE</sequence>
<proteinExistence type="predicted"/>
<accession>A0A1M5CPY9</accession>
<dbReference type="Pfam" id="PF00534">
    <property type="entry name" value="Glycos_transf_1"/>
    <property type="match status" value="1"/>
</dbReference>
<keyword evidence="3" id="KW-1185">Reference proteome</keyword>
<dbReference type="OrthoDB" id="9811239at2"/>
<gene>
    <name evidence="2" type="ORF">SAMN05444377_11286</name>
</gene>
<dbReference type="Proteomes" id="UP000184147">
    <property type="component" value="Unassembled WGS sequence"/>
</dbReference>
<evidence type="ECO:0000259" key="1">
    <source>
        <dbReference type="Pfam" id="PF00534"/>
    </source>
</evidence>
<dbReference type="Gene3D" id="3.40.50.2000">
    <property type="entry name" value="Glycogen Phosphorylase B"/>
    <property type="match status" value="2"/>
</dbReference>
<evidence type="ECO:0000313" key="3">
    <source>
        <dbReference type="Proteomes" id="UP000184147"/>
    </source>
</evidence>
<dbReference type="PANTHER" id="PTHR12526:SF630">
    <property type="entry name" value="GLYCOSYLTRANSFERASE"/>
    <property type="match status" value="1"/>
</dbReference>
<feature type="domain" description="Glycosyl transferase family 1" evidence="1">
    <location>
        <begin position="190"/>
        <end position="345"/>
    </location>
</feature>
<dbReference type="RefSeq" id="WP_073364043.1">
    <property type="nucleotide sequence ID" value="NZ_FQVQ01000012.1"/>
</dbReference>